<name>A0A8B6CUX0_MYTGA</name>
<dbReference type="CDD" id="cd01448">
    <property type="entry name" value="TST_Repeat_1"/>
    <property type="match status" value="1"/>
</dbReference>
<keyword evidence="4" id="KW-0496">Mitochondrion</keyword>
<accession>A0A8B6CUX0</accession>
<dbReference type="FunFam" id="3.40.250.10:FF:000008">
    <property type="entry name" value="Sulfurtransferase"/>
    <property type="match status" value="1"/>
</dbReference>
<dbReference type="OrthoDB" id="270167at2759"/>
<dbReference type="SMART" id="SM00450">
    <property type="entry name" value="RHOD"/>
    <property type="match status" value="2"/>
</dbReference>
<evidence type="ECO:0000313" key="8">
    <source>
        <dbReference type="Proteomes" id="UP000596742"/>
    </source>
</evidence>
<dbReference type="AlphaFoldDB" id="A0A8B6CUX0"/>
<evidence type="ECO:0000259" key="6">
    <source>
        <dbReference type="PROSITE" id="PS50206"/>
    </source>
</evidence>
<dbReference type="EMBL" id="UYJE01002277">
    <property type="protein sequence ID" value="VDI09258.1"/>
    <property type="molecule type" value="Genomic_DNA"/>
</dbReference>
<dbReference type="PROSITE" id="PS00380">
    <property type="entry name" value="RHODANESE_1"/>
    <property type="match status" value="1"/>
</dbReference>
<organism evidence="7 8">
    <name type="scientific">Mytilus galloprovincialis</name>
    <name type="common">Mediterranean mussel</name>
    <dbReference type="NCBI Taxonomy" id="29158"/>
    <lineage>
        <taxon>Eukaryota</taxon>
        <taxon>Metazoa</taxon>
        <taxon>Spiralia</taxon>
        <taxon>Lophotrochozoa</taxon>
        <taxon>Mollusca</taxon>
        <taxon>Bivalvia</taxon>
        <taxon>Autobranchia</taxon>
        <taxon>Pteriomorphia</taxon>
        <taxon>Mytilida</taxon>
        <taxon>Mytiloidea</taxon>
        <taxon>Mytilidae</taxon>
        <taxon>Mytilinae</taxon>
        <taxon>Mytilus</taxon>
    </lineage>
</organism>
<dbReference type="GO" id="GO:0005739">
    <property type="term" value="C:mitochondrion"/>
    <property type="evidence" value="ECO:0007669"/>
    <property type="project" value="UniProtKB-SubCell"/>
</dbReference>
<proteinExistence type="predicted"/>
<feature type="domain" description="Rhodanese" evidence="6">
    <location>
        <begin position="22"/>
        <end position="142"/>
    </location>
</feature>
<evidence type="ECO:0000256" key="4">
    <source>
        <dbReference type="ARBA" id="ARBA00023128"/>
    </source>
</evidence>
<comment type="subcellular location">
    <subcellularLocation>
        <location evidence="1">Mitochondrion</location>
    </subcellularLocation>
</comment>
<keyword evidence="3" id="KW-0677">Repeat</keyword>
<dbReference type="FunFam" id="3.40.250.10:FF:000001">
    <property type="entry name" value="Sulfurtransferase"/>
    <property type="match status" value="1"/>
</dbReference>
<keyword evidence="7" id="KW-0670">Pyruvate</keyword>
<dbReference type="InterPro" id="IPR001763">
    <property type="entry name" value="Rhodanese-like_dom"/>
</dbReference>
<dbReference type="PANTHER" id="PTHR11364:SF27">
    <property type="entry name" value="SULFURTRANSFERASE"/>
    <property type="match status" value="1"/>
</dbReference>
<dbReference type="PROSITE" id="PS00683">
    <property type="entry name" value="RHODANESE_2"/>
    <property type="match status" value="1"/>
</dbReference>
<feature type="domain" description="Rhodanese" evidence="6">
    <location>
        <begin position="172"/>
        <end position="287"/>
    </location>
</feature>
<dbReference type="Proteomes" id="UP000596742">
    <property type="component" value="Unassembled WGS sequence"/>
</dbReference>
<dbReference type="InterPro" id="IPR001307">
    <property type="entry name" value="Thiosulphate_STrfase_CS"/>
</dbReference>
<evidence type="ECO:0000313" key="7">
    <source>
        <dbReference type="EMBL" id="VDI09258.1"/>
    </source>
</evidence>
<dbReference type="Gene3D" id="3.40.250.10">
    <property type="entry name" value="Rhodanese-like domain"/>
    <property type="match status" value="2"/>
</dbReference>
<dbReference type="Pfam" id="PF00581">
    <property type="entry name" value="Rhodanese"/>
    <property type="match status" value="2"/>
</dbReference>
<evidence type="ECO:0000256" key="1">
    <source>
        <dbReference type="ARBA" id="ARBA00004173"/>
    </source>
</evidence>
<dbReference type="CDD" id="cd01449">
    <property type="entry name" value="TST_Repeat_2"/>
    <property type="match status" value="1"/>
</dbReference>
<dbReference type="PROSITE" id="PS50206">
    <property type="entry name" value="RHODANESE_3"/>
    <property type="match status" value="2"/>
</dbReference>
<evidence type="ECO:0000256" key="2">
    <source>
        <dbReference type="ARBA" id="ARBA00022679"/>
    </source>
</evidence>
<dbReference type="SUPFAM" id="SSF52821">
    <property type="entry name" value="Rhodanese/Cell cycle control phosphatase"/>
    <property type="match status" value="2"/>
</dbReference>
<evidence type="ECO:0000256" key="3">
    <source>
        <dbReference type="ARBA" id="ARBA00022737"/>
    </source>
</evidence>
<reference evidence="7" key="1">
    <citation type="submission" date="2018-11" db="EMBL/GenBank/DDBJ databases">
        <authorList>
            <person name="Alioto T."/>
            <person name="Alioto T."/>
        </authorList>
    </citation>
    <scope>NUCLEOTIDE SEQUENCE</scope>
</reference>
<keyword evidence="2 5" id="KW-0808">Transferase</keyword>
<dbReference type="InterPro" id="IPR045078">
    <property type="entry name" value="TST/MPST-like"/>
</dbReference>
<gene>
    <name evidence="7" type="ORF">MGAL_10B073610</name>
</gene>
<dbReference type="PANTHER" id="PTHR11364">
    <property type="entry name" value="THIOSULFATE SULFERTANSFERASE"/>
    <property type="match status" value="1"/>
</dbReference>
<dbReference type="GO" id="GO:0004792">
    <property type="term" value="F:thiosulfate-cyanide sulfurtransferase activity"/>
    <property type="evidence" value="ECO:0007669"/>
    <property type="project" value="InterPro"/>
</dbReference>
<protein>
    <recommendedName>
        <fullName evidence="5">Sulfurtransferase</fullName>
    </recommendedName>
</protein>
<dbReference type="InterPro" id="IPR036873">
    <property type="entry name" value="Rhodanese-like_dom_sf"/>
</dbReference>
<evidence type="ECO:0000256" key="5">
    <source>
        <dbReference type="RuleBase" id="RU000507"/>
    </source>
</evidence>
<keyword evidence="8" id="KW-1185">Reference proteome</keyword>
<comment type="caution">
    <text evidence="7">The sequence shown here is derived from an EMBL/GenBank/DDBJ whole genome shotgun (WGS) entry which is preliminary data.</text>
</comment>
<sequence length="297" mass="33528">MLTKASALVTTKWLHNVLKSGVPKDIRILDSSFHLPSSNRNGRLEYEEKHIPGASYFDIDECCDKSSPYGHMLPDTKHFEQYAGNLGIDLSTHVVVYDNSVNYGFFSAPRIWWMFRVFGHETVSVLDGGFMKWCSEELPTTSEVVHVPKTIFHGLYHPHLVKSYEDIANNLKDNSFQLMDARGEGRFMGTKPEPREGIEPGHIPDSKNLCYQDIVDKESGVMLDVKEIKKLFNETGIDLSKPLVSTCGSGVTACCTAFAAYLCGKEDVSVYDGSWTEWYQRSTPDMRFCPSDKKESK</sequence>